<dbReference type="InterPro" id="IPR001214">
    <property type="entry name" value="SET_dom"/>
</dbReference>
<feature type="compositionally biased region" description="Acidic residues" evidence="13">
    <location>
        <begin position="437"/>
        <end position="450"/>
    </location>
</feature>
<evidence type="ECO:0000256" key="11">
    <source>
        <dbReference type="ARBA" id="ARBA00023163"/>
    </source>
</evidence>
<dbReference type="PANTHER" id="PTHR12977:SF4">
    <property type="entry name" value="HISTONE-LYSINE N-METHYLTRANSFERASE KMT5B"/>
    <property type="match status" value="1"/>
</dbReference>
<keyword evidence="11" id="KW-0804">Transcription</keyword>
<evidence type="ECO:0000256" key="7">
    <source>
        <dbReference type="ARBA" id="ARBA00022679"/>
    </source>
</evidence>
<keyword evidence="16" id="KW-1185">Reference proteome</keyword>
<evidence type="ECO:0000256" key="9">
    <source>
        <dbReference type="ARBA" id="ARBA00022853"/>
    </source>
</evidence>
<evidence type="ECO:0000256" key="13">
    <source>
        <dbReference type="SAM" id="MobiDB-lite"/>
    </source>
</evidence>
<evidence type="ECO:0000256" key="4">
    <source>
        <dbReference type="ARBA" id="ARBA00022454"/>
    </source>
</evidence>
<dbReference type="Gene3D" id="1.10.10.1700">
    <property type="entry name" value="Histone-lysine N-methyltransferase"/>
    <property type="match status" value="1"/>
</dbReference>
<keyword evidence="5" id="KW-0678">Repressor</keyword>
<evidence type="ECO:0000256" key="3">
    <source>
        <dbReference type="ARBA" id="ARBA00012188"/>
    </source>
</evidence>
<feature type="compositionally biased region" description="Basic and acidic residues" evidence="13">
    <location>
        <begin position="478"/>
        <end position="489"/>
    </location>
</feature>
<dbReference type="EC" id="2.1.1.362" evidence="3"/>
<keyword evidence="4" id="KW-0158">Chromosome</keyword>
<dbReference type="Proteomes" id="UP001164746">
    <property type="component" value="Chromosome 4"/>
</dbReference>
<accession>A0ABY7E0C8</accession>
<dbReference type="Gene3D" id="2.170.270.10">
    <property type="entry name" value="SET domain"/>
    <property type="match status" value="1"/>
</dbReference>
<organism evidence="15 16">
    <name type="scientific">Mya arenaria</name>
    <name type="common">Soft-shell clam</name>
    <dbReference type="NCBI Taxonomy" id="6604"/>
    <lineage>
        <taxon>Eukaryota</taxon>
        <taxon>Metazoa</taxon>
        <taxon>Spiralia</taxon>
        <taxon>Lophotrochozoa</taxon>
        <taxon>Mollusca</taxon>
        <taxon>Bivalvia</taxon>
        <taxon>Autobranchia</taxon>
        <taxon>Heteroconchia</taxon>
        <taxon>Euheterodonta</taxon>
        <taxon>Imparidentia</taxon>
        <taxon>Neoheterodontei</taxon>
        <taxon>Myida</taxon>
        <taxon>Myoidea</taxon>
        <taxon>Myidae</taxon>
        <taxon>Mya</taxon>
    </lineage>
</organism>
<dbReference type="InterPro" id="IPR046341">
    <property type="entry name" value="SET_dom_sf"/>
</dbReference>
<dbReference type="SUPFAM" id="SSF82199">
    <property type="entry name" value="SET domain"/>
    <property type="match status" value="1"/>
</dbReference>
<keyword evidence="7" id="KW-0808">Transferase</keyword>
<name>A0ABY7E0C8_MYAAR</name>
<dbReference type="InterPro" id="IPR041938">
    <property type="entry name" value="Hist-Lys_N-MTase_N"/>
</dbReference>
<dbReference type="EMBL" id="CP111015">
    <property type="protein sequence ID" value="WAR03455.1"/>
    <property type="molecule type" value="Genomic_DNA"/>
</dbReference>
<protein>
    <recommendedName>
        <fullName evidence="3">[histone H4]-N-methyl-L-lysine(20) N-methyltransferase</fullName>
        <ecNumber evidence="3">2.1.1.362</ecNumber>
    </recommendedName>
</protein>
<evidence type="ECO:0000256" key="10">
    <source>
        <dbReference type="ARBA" id="ARBA00023015"/>
    </source>
</evidence>
<comment type="subcellular location">
    <subcellularLocation>
        <location evidence="2">Chromosome</location>
    </subcellularLocation>
    <subcellularLocation>
        <location evidence="1">Nucleus</location>
    </subcellularLocation>
</comment>
<gene>
    <name evidence="15" type="ORF">MAR_010013</name>
</gene>
<evidence type="ECO:0000256" key="8">
    <source>
        <dbReference type="ARBA" id="ARBA00022691"/>
    </source>
</evidence>
<proteinExistence type="predicted"/>
<evidence type="ECO:0000259" key="14">
    <source>
        <dbReference type="PROSITE" id="PS50280"/>
    </source>
</evidence>
<dbReference type="PROSITE" id="PS50280">
    <property type="entry name" value="SET"/>
    <property type="match status" value="1"/>
</dbReference>
<keyword evidence="6" id="KW-0489">Methyltransferase</keyword>
<dbReference type="PANTHER" id="PTHR12977">
    <property type="entry name" value="SUPPRESSOR OF VARIEGATION 4-20-RELATED"/>
    <property type="match status" value="1"/>
</dbReference>
<dbReference type="PROSITE" id="PS51570">
    <property type="entry name" value="SAM_MT43_SUVAR420_2"/>
    <property type="match status" value="1"/>
</dbReference>
<evidence type="ECO:0000256" key="6">
    <source>
        <dbReference type="ARBA" id="ARBA00022603"/>
    </source>
</evidence>
<evidence type="ECO:0000256" key="12">
    <source>
        <dbReference type="ARBA" id="ARBA00023242"/>
    </source>
</evidence>
<dbReference type="InterPro" id="IPR039977">
    <property type="entry name" value="Suv4-20/Set9"/>
</dbReference>
<evidence type="ECO:0000256" key="2">
    <source>
        <dbReference type="ARBA" id="ARBA00004286"/>
    </source>
</evidence>
<sequence>MYLKFHEVSEVLDIVQVHAGLPNHVEQPLLLHHALHAQRPYQRRLHFEPARRNIEKYVLLTDEDRVSAAQLPGCKLQSLHIRYSGLDLYIAWHFCNTTYTTEPTTVTITFPGFSKQGVIMGIDSGGARHAPTTGMTSRQLCEYDDLANAVCLDAYLGFQTHKMNTRYETPKKKQDYECKTIIERFKKHQQYEKAYMEMLSVDVVRNFLMDKDDHEQDLFKNHTCSRYAMEGHMGGKICATRDWQKHEKIEMLIGCIAELTELEEADLLAPGVNDFSVMFSCRKNCAQLWLGPASFINHDCRANCKFVSTGRDTACVKVLRDIKAGEEITCFYGEDFFGDCNSLCECETCERRKMGAFRRADPRKNWDVRDGNLKKQAHLLSKAELKRRGITRYDAEIILAQGQCLPEPKVDLGGKIPAMNDNVFERFGCANSGDNGFDSESETEDVDVEGLGDGMSPKVPKITIKMRKDPQLMKELKNTEASDGVHFKLESPQSSLPTSPDSSDASDSDEEESPLICTKFRPNPQHKGKWVTAWAMATARGAGLELLKMPEPTNTPSTPSCIINDTSAGVAVRGKGSE</sequence>
<keyword evidence="12" id="KW-0539">Nucleus</keyword>
<keyword evidence="10" id="KW-0805">Transcription regulation</keyword>
<feature type="region of interest" description="Disordered" evidence="13">
    <location>
        <begin position="478"/>
        <end position="521"/>
    </location>
</feature>
<evidence type="ECO:0000256" key="1">
    <source>
        <dbReference type="ARBA" id="ARBA00004123"/>
    </source>
</evidence>
<dbReference type="SMART" id="SM00317">
    <property type="entry name" value="SET"/>
    <property type="match status" value="1"/>
</dbReference>
<dbReference type="Pfam" id="PF00856">
    <property type="entry name" value="SET"/>
    <property type="match status" value="1"/>
</dbReference>
<feature type="compositionally biased region" description="Low complexity" evidence="13">
    <location>
        <begin position="491"/>
        <end position="503"/>
    </location>
</feature>
<keyword evidence="8" id="KW-0949">S-adenosyl-L-methionine</keyword>
<feature type="compositionally biased region" description="Acidic residues" evidence="13">
    <location>
        <begin position="504"/>
        <end position="513"/>
    </location>
</feature>
<feature type="domain" description="SET" evidence="14">
    <location>
        <begin position="221"/>
        <end position="333"/>
    </location>
</feature>
<evidence type="ECO:0000313" key="15">
    <source>
        <dbReference type="EMBL" id="WAR03455.1"/>
    </source>
</evidence>
<dbReference type="InterPro" id="IPR025790">
    <property type="entry name" value="Suv4-20_animal"/>
</dbReference>
<reference evidence="15" key="1">
    <citation type="submission" date="2022-11" db="EMBL/GenBank/DDBJ databases">
        <title>Centuries of genome instability and evolution in soft-shell clam transmissible cancer (bioRxiv).</title>
        <authorList>
            <person name="Hart S.F.M."/>
            <person name="Yonemitsu M.A."/>
            <person name="Giersch R.M."/>
            <person name="Beal B.F."/>
            <person name="Arriagada G."/>
            <person name="Davis B.W."/>
            <person name="Ostrander E.A."/>
            <person name="Goff S.P."/>
            <person name="Metzger M.J."/>
        </authorList>
    </citation>
    <scope>NUCLEOTIDE SEQUENCE</scope>
    <source>
        <strain evidence="15">MELC-2E11</strain>
        <tissue evidence="15">Siphon/mantle</tissue>
    </source>
</reference>
<evidence type="ECO:0000256" key="5">
    <source>
        <dbReference type="ARBA" id="ARBA00022491"/>
    </source>
</evidence>
<evidence type="ECO:0000313" key="16">
    <source>
        <dbReference type="Proteomes" id="UP001164746"/>
    </source>
</evidence>
<keyword evidence="9" id="KW-0156">Chromatin regulator</keyword>
<feature type="region of interest" description="Disordered" evidence="13">
    <location>
        <begin position="434"/>
        <end position="459"/>
    </location>
</feature>